<dbReference type="OrthoDB" id="5506264at2"/>
<evidence type="ECO:0000259" key="3">
    <source>
        <dbReference type="Pfam" id="PF13717"/>
    </source>
</evidence>
<dbReference type="InterPro" id="IPR025557">
    <property type="entry name" value="DUF4282"/>
</dbReference>
<evidence type="ECO:0000256" key="2">
    <source>
        <dbReference type="SAM" id="Phobius"/>
    </source>
</evidence>
<accession>S7VF04</accession>
<feature type="transmembrane region" description="Helical" evidence="2">
    <location>
        <begin position="139"/>
        <end position="161"/>
    </location>
</feature>
<keyword evidence="2" id="KW-1133">Transmembrane helix</keyword>
<feature type="transmembrane region" description="Helical" evidence="2">
    <location>
        <begin position="173"/>
        <end position="196"/>
    </location>
</feature>
<keyword evidence="5" id="KW-1185">Reference proteome</keyword>
<dbReference type="AlphaFoldDB" id="S7VF04"/>
<comment type="caution">
    <text evidence="4">The sequence shown here is derived from an EMBL/GenBank/DDBJ whole genome shotgun (WGS) entry which is preliminary data.</text>
</comment>
<feature type="compositionally biased region" description="Basic and acidic residues" evidence="1">
    <location>
        <begin position="88"/>
        <end position="101"/>
    </location>
</feature>
<gene>
    <name evidence="4" type="ORF">dsmv_1384</name>
</gene>
<dbReference type="Pfam" id="PF13717">
    <property type="entry name" value="Zn_ribbon_4"/>
    <property type="match status" value="1"/>
</dbReference>
<dbReference type="RefSeq" id="WP_020875731.1">
    <property type="nucleotide sequence ID" value="NZ_ATHJ01000058.1"/>
</dbReference>
<keyword evidence="2" id="KW-0812">Transmembrane</keyword>
<dbReference type="EMBL" id="ATHJ01000058">
    <property type="protein sequence ID" value="EPR43063.1"/>
    <property type="molecule type" value="Genomic_DNA"/>
</dbReference>
<name>S7VF04_DESML</name>
<dbReference type="STRING" id="897.B2D07_18105"/>
<dbReference type="InterPro" id="IPR011723">
    <property type="entry name" value="Znf/thioredoxin_put"/>
</dbReference>
<feature type="compositionally biased region" description="Polar residues" evidence="1">
    <location>
        <begin position="78"/>
        <end position="87"/>
    </location>
</feature>
<proteinExistence type="predicted"/>
<dbReference type="Pfam" id="PF14110">
    <property type="entry name" value="DUF4282"/>
    <property type="match status" value="1"/>
</dbReference>
<feature type="domain" description="Zinc finger/thioredoxin putative" evidence="3">
    <location>
        <begin position="1"/>
        <end position="36"/>
    </location>
</feature>
<reference evidence="4 5" key="1">
    <citation type="journal article" date="2013" name="Genome Announc.">
        <title>Draft genome sequences for three mercury-methylating, sulfate-reducing bacteria.</title>
        <authorList>
            <person name="Brown S.D."/>
            <person name="Hurt R.A.Jr."/>
            <person name="Gilmour C.C."/>
            <person name="Elias D.A."/>
        </authorList>
    </citation>
    <scope>NUCLEOTIDE SEQUENCE [LARGE SCALE GENOMIC DNA]</scope>
    <source>
        <strain evidence="4 5">DSM 2059</strain>
    </source>
</reference>
<feature type="region of interest" description="Disordered" evidence="1">
    <location>
        <begin position="78"/>
        <end position="108"/>
    </location>
</feature>
<evidence type="ECO:0000313" key="5">
    <source>
        <dbReference type="Proteomes" id="UP000014977"/>
    </source>
</evidence>
<dbReference type="Proteomes" id="UP000014977">
    <property type="component" value="Unassembled WGS sequence"/>
</dbReference>
<protein>
    <submittedName>
        <fullName evidence="4">MJ0042 family finger-like protein</fullName>
    </submittedName>
</protein>
<keyword evidence="2" id="KW-0472">Membrane</keyword>
<dbReference type="NCBIfam" id="TIGR02098">
    <property type="entry name" value="MJ0042_CXXC"/>
    <property type="match status" value="1"/>
</dbReference>
<organism evidence="4 5">
    <name type="scientific">Desulfococcus multivorans DSM 2059</name>
    <dbReference type="NCBI Taxonomy" id="1121405"/>
    <lineage>
        <taxon>Bacteria</taxon>
        <taxon>Pseudomonadati</taxon>
        <taxon>Thermodesulfobacteriota</taxon>
        <taxon>Desulfobacteria</taxon>
        <taxon>Desulfobacterales</taxon>
        <taxon>Desulfococcaceae</taxon>
        <taxon>Desulfococcus</taxon>
    </lineage>
</organism>
<evidence type="ECO:0000313" key="4">
    <source>
        <dbReference type="EMBL" id="EPR43063.1"/>
    </source>
</evidence>
<evidence type="ECO:0000256" key="1">
    <source>
        <dbReference type="SAM" id="MobiDB-lite"/>
    </source>
</evidence>
<sequence length="228" mass="25088">MKVNCPECLAAHFFEDAEVPEGGMSVKCKICGTPFRVEKVRSPRPGHEPDEAEMTCPRCFITQKKSDTCMCCGMTLSQSHEQPSMPESRQDRHTAAARTEDPVVWNGPTPQGPDAIGELFRGLFDLSFDHLITPGMIKVLYALLLIFGGAVTLILVNYFLFSVGNYGAAAAAVMIYLLAVVVVRIQAEFLLVFFMLGKHAGNRDARTVREDGAASRERIGACRRSKET</sequence>